<dbReference type="RefSeq" id="WP_257635744.1">
    <property type="nucleotide sequence ID" value="NZ_JANIIC010000084.1"/>
</dbReference>
<feature type="domain" description="Integrase catalytic" evidence="2">
    <location>
        <begin position="122"/>
        <end position="286"/>
    </location>
</feature>
<dbReference type="InterPro" id="IPR050900">
    <property type="entry name" value="Transposase_IS3/IS150/IS904"/>
</dbReference>
<proteinExistence type="predicted"/>
<dbReference type="SUPFAM" id="SSF53098">
    <property type="entry name" value="Ribonuclease H-like"/>
    <property type="match status" value="1"/>
</dbReference>
<dbReference type="InterPro" id="IPR048020">
    <property type="entry name" value="Transpos_IS3"/>
</dbReference>
<dbReference type="Pfam" id="PF13333">
    <property type="entry name" value="rve_2"/>
    <property type="match status" value="1"/>
</dbReference>
<name>A0A9X2S0W4_STRMQ</name>
<dbReference type="PANTHER" id="PTHR46889">
    <property type="entry name" value="TRANSPOSASE INSF FOR INSERTION SEQUENCE IS3B-RELATED"/>
    <property type="match status" value="1"/>
</dbReference>
<dbReference type="EMBL" id="JANIIC010000084">
    <property type="protein sequence ID" value="MCQ8835604.1"/>
    <property type="molecule type" value="Genomic_DNA"/>
</dbReference>
<dbReference type="Pfam" id="PF00665">
    <property type="entry name" value="rve"/>
    <property type="match status" value="1"/>
</dbReference>
<gene>
    <name evidence="3" type="ORF">NQU54_42990</name>
</gene>
<dbReference type="PROSITE" id="PS50994">
    <property type="entry name" value="INTEGRASE"/>
    <property type="match status" value="1"/>
</dbReference>
<reference evidence="3" key="1">
    <citation type="submission" date="2022-06" db="EMBL/GenBank/DDBJ databases">
        <title>WGS of actinobacteria.</title>
        <authorList>
            <person name="Thawai C."/>
        </authorList>
    </citation>
    <scope>NUCLEOTIDE SEQUENCE</scope>
    <source>
        <strain evidence="3">DSM 42010</strain>
    </source>
</reference>
<dbReference type="Gene3D" id="3.30.420.10">
    <property type="entry name" value="Ribonuclease H-like superfamily/Ribonuclease H"/>
    <property type="match status" value="1"/>
</dbReference>
<dbReference type="GO" id="GO:0003676">
    <property type="term" value="F:nucleic acid binding"/>
    <property type="evidence" value="ECO:0007669"/>
    <property type="project" value="InterPro"/>
</dbReference>
<dbReference type="Proteomes" id="UP001142400">
    <property type="component" value="Unassembled WGS sequence"/>
</dbReference>
<dbReference type="PANTHER" id="PTHR46889:SF4">
    <property type="entry name" value="TRANSPOSASE INSO FOR INSERTION SEQUENCE ELEMENT IS911B-RELATED"/>
    <property type="match status" value="1"/>
</dbReference>
<evidence type="ECO:0000313" key="4">
    <source>
        <dbReference type="Proteomes" id="UP001142400"/>
    </source>
</evidence>
<evidence type="ECO:0000256" key="1">
    <source>
        <dbReference type="ARBA" id="ARBA00002286"/>
    </source>
</evidence>
<keyword evidence="4" id="KW-1185">Reference proteome</keyword>
<protein>
    <submittedName>
        <fullName evidence="3">IS3 family transposase</fullName>
    </submittedName>
</protein>
<evidence type="ECO:0000259" key="2">
    <source>
        <dbReference type="PROSITE" id="PS50994"/>
    </source>
</evidence>
<dbReference type="InterPro" id="IPR001584">
    <property type="entry name" value="Integrase_cat-core"/>
</dbReference>
<accession>A0A9X2S0W4</accession>
<comment type="function">
    <text evidence="1">Involved in the transposition of the insertion sequence.</text>
</comment>
<comment type="caution">
    <text evidence="3">The sequence shown here is derived from an EMBL/GenBank/DDBJ whole genome shotgun (WGS) entry which is preliminary data.</text>
</comment>
<dbReference type="Pfam" id="PF13276">
    <property type="entry name" value="HTH_21"/>
    <property type="match status" value="1"/>
</dbReference>
<dbReference type="InterPro" id="IPR036397">
    <property type="entry name" value="RNaseH_sf"/>
</dbReference>
<evidence type="ECO:0000313" key="3">
    <source>
        <dbReference type="EMBL" id="MCQ8835604.1"/>
    </source>
</evidence>
<dbReference type="InterPro" id="IPR012337">
    <property type="entry name" value="RNaseH-like_sf"/>
</dbReference>
<organism evidence="3 4">
    <name type="scientific">Streptomyces malaysiensis subsp. samsunensis</name>
    <dbReference type="NCBI Taxonomy" id="459658"/>
    <lineage>
        <taxon>Bacteria</taxon>
        <taxon>Bacillati</taxon>
        <taxon>Actinomycetota</taxon>
        <taxon>Actinomycetes</taxon>
        <taxon>Kitasatosporales</taxon>
        <taxon>Streptomycetaceae</taxon>
        <taxon>Streptomyces</taxon>
        <taxon>Streptomyces violaceusniger group</taxon>
    </lineage>
</organism>
<dbReference type="InterPro" id="IPR025948">
    <property type="entry name" value="HTH-like_dom"/>
</dbReference>
<dbReference type="GO" id="GO:0015074">
    <property type="term" value="P:DNA integration"/>
    <property type="evidence" value="ECO:0007669"/>
    <property type="project" value="InterPro"/>
</dbReference>
<sequence>MTALIDEHPRLGVEPVLRELHIPPSTYYRWRRAGTEPCGRRRQDAELTDRIRQVHQDSGGIYGSPRVHAVLRREGVHVGRKRVERLMRQAGLAGISPRRGKGFTRRDPDADLAPDLVQRDFTAPAPNRLWVTDLTMISTREGPLWLSAIRDAFSRRVVAWETFAHADADLVLSSLEYALASREVAPGELVHHADHGTQYTSIKLTTRLVRAGIQASMGSVGDSFDNALAENLWILVKTECIRGRTFATRAQANLALFEYIDGFYNPRRIQKRLGYLSPIEFEEKHYADQAAPKPVNLKPRQPALTS</sequence>
<dbReference type="NCBIfam" id="NF033516">
    <property type="entry name" value="transpos_IS3"/>
    <property type="match status" value="1"/>
</dbReference>
<dbReference type="AlphaFoldDB" id="A0A9X2S0W4"/>